<dbReference type="InterPro" id="IPR041698">
    <property type="entry name" value="Methyltransf_25"/>
</dbReference>
<dbReference type="Gene3D" id="3.40.50.150">
    <property type="entry name" value="Vaccinia Virus protein VP39"/>
    <property type="match status" value="1"/>
</dbReference>
<evidence type="ECO:0000313" key="3">
    <source>
        <dbReference type="Proteomes" id="UP000608513"/>
    </source>
</evidence>
<dbReference type="PANTHER" id="PTHR42912">
    <property type="entry name" value="METHYLTRANSFERASE"/>
    <property type="match status" value="1"/>
</dbReference>
<dbReference type="InterPro" id="IPR050508">
    <property type="entry name" value="Methyltransf_Superfamily"/>
</dbReference>
<reference evidence="2" key="1">
    <citation type="submission" date="2020-08" db="EMBL/GenBank/DDBJ databases">
        <title>Ramlibacter sp. USB13 16S ribosomal RNA gene genome sequencing and assembly.</title>
        <authorList>
            <person name="Kang M."/>
        </authorList>
    </citation>
    <scope>NUCLEOTIDE SEQUENCE</scope>
    <source>
        <strain evidence="2">USB13</strain>
    </source>
</reference>
<dbReference type="Pfam" id="PF13649">
    <property type="entry name" value="Methyltransf_25"/>
    <property type="match status" value="1"/>
</dbReference>
<dbReference type="AlphaFoldDB" id="A0A923MR22"/>
<sequence>MDPLNTATWLAPDVAAFYARASGLQAPEARVLAELRPRMERWSMLDIGVGGGRTTQHFAPAVADYTGIDISPLMVDHCRRQFGSARCRFEVMDVRDLSALGTKRFDLVLFSFNGLDYLGHDDRLRALAQVRSVCRPGALFCFSTHNMHALPHLMRLRAQHWGDRAQRLRNLRNWLRWQVVHARETAKAWRERRDWAVVNDGAHECRLRTYYIRPAAQLAQLSPVFDHVRVFSRNGDELFGERLEQVEDDWLYFLCSVPGRGGPGGAFAPGEFPEGASRG</sequence>
<keyword evidence="3" id="KW-1185">Reference proteome</keyword>
<name>A0A923MR22_9BURK</name>
<evidence type="ECO:0000313" key="2">
    <source>
        <dbReference type="EMBL" id="MBC5782257.1"/>
    </source>
</evidence>
<feature type="domain" description="Methyltransferase" evidence="1">
    <location>
        <begin position="45"/>
        <end position="137"/>
    </location>
</feature>
<keyword evidence="2" id="KW-0808">Transferase</keyword>
<comment type="caution">
    <text evidence="2">The sequence shown here is derived from an EMBL/GenBank/DDBJ whole genome shotgun (WGS) entry which is preliminary data.</text>
</comment>
<protein>
    <submittedName>
        <fullName evidence="2">Class I SAM-dependent methyltransferase</fullName>
    </submittedName>
</protein>
<organism evidence="2 3">
    <name type="scientific">Ramlibacter cellulosilyticus</name>
    <dbReference type="NCBI Taxonomy" id="2764187"/>
    <lineage>
        <taxon>Bacteria</taxon>
        <taxon>Pseudomonadati</taxon>
        <taxon>Pseudomonadota</taxon>
        <taxon>Betaproteobacteria</taxon>
        <taxon>Burkholderiales</taxon>
        <taxon>Comamonadaceae</taxon>
        <taxon>Ramlibacter</taxon>
    </lineage>
</organism>
<dbReference type="SUPFAM" id="SSF53335">
    <property type="entry name" value="S-adenosyl-L-methionine-dependent methyltransferases"/>
    <property type="match status" value="1"/>
</dbReference>
<dbReference type="RefSeq" id="WP_187074963.1">
    <property type="nucleotide sequence ID" value="NZ_JACORT010000001.1"/>
</dbReference>
<dbReference type="Proteomes" id="UP000608513">
    <property type="component" value="Unassembled WGS sequence"/>
</dbReference>
<evidence type="ECO:0000259" key="1">
    <source>
        <dbReference type="Pfam" id="PF13649"/>
    </source>
</evidence>
<keyword evidence="2" id="KW-0489">Methyltransferase</keyword>
<dbReference type="CDD" id="cd02440">
    <property type="entry name" value="AdoMet_MTases"/>
    <property type="match status" value="1"/>
</dbReference>
<gene>
    <name evidence="2" type="ORF">H8N03_04825</name>
</gene>
<proteinExistence type="predicted"/>
<dbReference type="InterPro" id="IPR029063">
    <property type="entry name" value="SAM-dependent_MTases_sf"/>
</dbReference>
<dbReference type="GO" id="GO:0032259">
    <property type="term" value="P:methylation"/>
    <property type="evidence" value="ECO:0007669"/>
    <property type="project" value="UniProtKB-KW"/>
</dbReference>
<dbReference type="GO" id="GO:0008168">
    <property type="term" value="F:methyltransferase activity"/>
    <property type="evidence" value="ECO:0007669"/>
    <property type="project" value="UniProtKB-KW"/>
</dbReference>
<accession>A0A923MR22</accession>
<dbReference type="EMBL" id="JACORT010000001">
    <property type="protein sequence ID" value="MBC5782257.1"/>
    <property type="molecule type" value="Genomic_DNA"/>
</dbReference>